<gene>
    <name evidence="3" type="ORF">LSAT_V11C100045760</name>
</gene>
<dbReference type="InterPro" id="IPR052035">
    <property type="entry name" value="ZnF_BED_domain_contain"/>
</dbReference>
<keyword evidence="2" id="KW-0812">Transmembrane</keyword>
<reference evidence="3 4" key="1">
    <citation type="journal article" date="2017" name="Nat. Commun.">
        <title>Genome assembly with in vitro proximity ligation data and whole-genome triplication in lettuce.</title>
        <authorList>
            <person name="Reyes-Chin-Wo S."/>
            <person name="Wang Z."/>
            <person name="Yang X."/>
            <person name="Kozik A."/>
            <person name="Arikit S."/>
            <person name="Song C."/>
            <person name="Xia L."/>
            <person name="Froenicke L."/>
            <person name="Lavelle D.O."/>
            <person name="Truco M.J."/>
            <person name="Xia R."/>
            <person name="Zhu S."/>
            <person name="Xu C."/>
            <person name="Xu H."/>
            <person name="Xu X."/>
            <person name="Cox K."/>
            <person name="Korf I."/>
            <person name="Meyers B.C."/>
            <person name="Michelmore R.W."/>
        </authorList>
    </citation>
    <scope>NUCLEOTIDE SEQUENCE [LARGE SCALE GENOMIC DNA]</scope>
    <source>
        <strain evidence="4">cv. Salinas</strain>
        <tissue evidence="3">Seedlings</tissue>
    </source>
</reference>
<feature type="transmembrane region" description="Helical" evidence="2">
    <location>
        <begin position="68"/>
        <end position="92"/>
    </location>
</feature>
<evidence type="ECO:0000256" key="2">
    <source>
        <dbReference type="SAM" id="Phobius"/>
    </source>
</evidence>
<accession>A0A9R1WMI9</accession>
<keyword evidence="4" id="KW-1185">Reference proteome</keyword>
<organism evidence="3 4">
    <name type="scientific">Lactuca sativa</name>
    <name type="common">Garden lettuce</name>
    <dbReference type="NCBI Taxonomy" id="4236"/>
    <lineage>
        <taxon>Eukaryota</taxon>
        <taxon>Viridiplantae</taxon>
        <taxon>Streptophyta</taxon>
        <taxon>Embryophyta</taxon>
        <taxon>Tracheophyta</taxon>
        <taxon>Spermatophyta</taxon>
        <taxon>Magnoliopsida</taxon>
        <taxon>eudicotyledons</taxon>
        <taxon>Gunneridae</taxon>
        <taxon>Pentapetalae</taxon>
        <taxon>asterids</taxon>
        <taxon>campanulids</taxon>
        <taxon>Asterales</taxon>
        <taxon>Asteraceae</taxon>
        <taxon>Cichorioideae</taxon>
        <taxon>Cichorieae</taxon>
        <taxon>Lactucinae</taxon>
        <taxon>Lactuca</taxon>
    </lineage>
</organism>
<dbReference type="AlphaFoldDB" id="A0A9R1WMI9"/>
<protein>
    <submittedName>
        <fullName evidence="3">Uncharacterized protein</fullName>
    </submittedName>
</protein>
<evidence type="ECO:0000313" key="4">
    <source>
        <dbReference type="Proteomes" id="UP000235145"/>
    </source>
</evidence>
<feature type="compositionally biased region" description="Basic and acidic residues" evidence="1">
    <location>
        <begin position="21"/>
        <end position="30"/>
    </location>
</feature>
<dbReference type="EMBL" id="NBSK02000001">
    <property type="protein sequence ID" value="KAJ0228035.1"/>
    <property type="molecule type" value="Genomic_DNA"/>
</dbReference>
<evidence type="ECO:0000313" key="3">
    <source>
        <dbReference type="EMBL" id="KAJ0228035.1"/>
    </source>
</evidence>
<dbReference type="SUPFAM" id="SSF53098">
    <property type="entry name" value="Ribonuclease H-like"/>
    <property type="match status" value="1"/>
</dbReference>
<comment type="caution">
    <text evidence="3">The sequence shown here is derived from an EMBL/GenBank/DDBJ whole genome shotgun (WGS) entry which is preliminary data.</text>
</comment>
<dbReference type="InterPro" id="IPR012337">
    <property type="entry name" value="RNaseH-like_sf"/>
</dbReference>
<name>A0A9R1WMI9_LACSA</name>
<feature type="region of interest" description="Disordered" evidence="1">
    <location>
        <begin position="1"/>
        <end position="48"/>
    </location>
</feature>
<sequence length="191" mass="22033">MDDDVFVDNTPNIIDDDDGDTDKGDIKIEDNTALPKEKNKRQRAPPKTDQNVGIQWKWLWTKMERKPINLSISIALKSLIPICVAHILNLIVRDGLRYHNTHVSCVQRAVKCISHSTARIRKFTKCMKDFDLEGDKFLCGECPTRWSSTFELLKSALNLKDAFFEYEVYLFVGCPQEDDQKYENGRKHIVG</sequence>
<dbReference type="PANTHER" id="PTHR46481:SF7">
    <property type="entry name" value="ZINC FINGER BED DOMAIN-CONTAINING PROTEIN RICESLEEPER 2-LIKE"/>
    <property type="match status" value="1"/>
</dbReference>
<evidence type="ECO:0000256" key="1">
    <source>
        <dbReference type="SAM" id="MobiDB-lite"/>
    </source>
</evidence>
<proteinExistence type="predicted"/>
<keyword evidence="2" id="KW-1133">Transmembrane helix</keyword>
<keyword evidence="2" id="KW-0472">Membrane</keyword>
<dbReference type="PANTHER" id="PTHR46481">
    <property type="entry name" value="ZINC FINGER BED DOMAIN-CONTAINING PROTEIN 4"/>
    <property type="match status" value="1"/>
</dbReference>
<dbReference type="Proteomes" id="UP000235145">
    <property type="component" value="Unassembled WGS sequence"/>
</dbReference>